<feature type="region of interest" description="Disordered" evidence="1">
    <location>
        <begin position="13"/>
        <end position="40"/>
    </location>
</feature>
<reference evidence="3" key="1">
    <citation type="submission" date="2024-07" db="EMBL/GenBank/DDBJ databases">
        <title>Two chromosome-level genome assemblies of Korean endemic species Abeliophyllum distichum and Forsythia ovata (Oleaceae).</title>
        <authorList>
            <person name="Jang H."/>
        </authorList>
    </citation>
    <scope>NUCLEOTIDE SEQUENCE [LARGE SCALE GENOMIC DNA]</scope>
</reference>
<dbReference type="EMBL" id="JBFOLJ010000003">
    <property type="protein sequence ID" value="KAL2549578.1"/>
    <property type="molecule type" value="Genomic_DNA"/>
</dbReference>
<organism evidence="2 3">
    <name type="scientific">Forsythia ovata</name>
    <dbReference type="NCBI Taxonomy" id="205694"/>
    <lineage>
        <taxon>Eukaryota</taxon>
        <taxon>Viridiplantae</taxon>
        <taxon>Streptophyta</taxon>
        <taxon>Embryophyta</taxon>
        <taxon>Tracheophyta</taxon>
        <taxon>Spermatophyta</taxon>
        <taxon>Magnoliopsida</taxon>
        <taxon>eudicotyledons</taxon>
        <taxon>Gunneridae</taxon>
        <taxon>Pentapetalae</taxon>
        <taxon>asterids</taxon>
        <taxon>lamiids</taxon>
        <taxon>Lamiales</taxon>
        <taxon>Oleaceae</taxon>
        <taxon>Forsythieae</taxon>
        <taxon>Forsythia</taxon>
    </lineage>
</organism>
<accession>A0ABD1WLH7</accession>
<dbReference type="AlphaFoldDB" id="A0ABD1WLH7"/>
<dbReference type="Proteomes" id="UP001604277">
    <property type="component" value="Unassembled WGS sequence"/>
</dbReference>
<evidence type="ECO:0000313" key="3">
    <source>
        <dbReference type="Proteomes" id="UP001604277"/>
    </source>
</evidence>
<protein>
    <submittedName>
        <fullName evidence="2">Uncharacterized protein</fullName>
    </submittedName>
</protein>
<evidence type="ECO:0000313" key="2">
    <source>
        <dbReference type="EMBL" id="KAL2549578.1"/>
    </source>
</evidence>
<evidence type="ECO:0000256" key="1">
    <source>
        <dbReference type="SAM" id="MobiDB-lite"/>
    </source>
</evidence>
<name>A0ABD1WLH7_9LAMI</name>
<feature type="compositionally biased region" description="Basic residues" evidence="1">
    <location>
        <begin position="18"/>
        <end position="27"/>
    </location>
</feature>
<proteinExistence type="predicted"/>
<comment type="caution">
    <text evidence="2">The sequence shown here is derived from an EMBL/GenBank/DDBJ whole genome shotgun (WGS) entry which is preliminary data.</text>
</comment>
<keyword evidence="3" id="KW-1185">Reference proteome</keyword>
<gene>
    <name evidence="2" type="ORF">Fot_11108</name>
</gene>
<sequence length="167" mass="18971">MLASKPVDIKLKTISERRRCRAPRKPRVATPPQEEEAPSSEFVTRQQFVVLQEQITTIMAMLQRTTAHLPPIVETPPNESMPTHASAPYVTAILSNFKRLLNQMIEEAIARRKNKGCLISIKEKLFTEEVMVVPLPLKFKELTDGFDGTTDLNDHIRTSKIMSNCTR</sequence>